<evidence type="ECO:0000256" key="5">
    <source>
        <dbReference type="ARBA" id="ARBA00022496"/>
    </source>
</evidence>
<dbReference type="Pfam" id="PF07715">
    <property type="entry name" value="Plug"/>
    <property type="match status" value="1"/>
</dbReference>
<name>A0A437QIV4_9GAMM</name>
<dbReference type="Pfam" id="PF00593">
    <property type="entry name" value="TonB_dep_Rec_b-barrel"/>
    <property type="match status" value="1"/>
</dbReference>
<proteinExistence type="inferred from homology"/>
<feature type="chain" id="PRO_5019337664" evidence="17">
    <location>
        <begin position="31"/>
        <end position="694"/>
    </location>
</feature>
<keyword evidence="12 20" id="KW-0675">Receptor</keyword>
<evidence type="ECO:0000256" key="1">
    <source>
        <dbReference type="ARBA" id="ARBA00004571"/>
    </source>
</evidence>
<reference evidence="20 21" key="1">
    <citation type="submission" date="2019-01" db="EMBL/GenBank/DDBJ databases">
        <authorList>
            <person name="Chen W.-M."/>
        </authorList>
    </citation>
    <scope>NUCLEOTIDE SEQUENCE [LARGE SCALE GENOMIC DNA]</scope>
    <source>
        <strain evidence="20 21">KYPC3</strain>
    </source>
</reference>
<keyword evidence="8" id="KW-0408">Iron</keyword>
<dbReference type="PANTHER" id="PTHR30442:SF0">
    <property type="entry name" value="FE(3+) DICITRATE TRANSPORT PROTEIN FECA"/>
    <property type="match status" value="1"/>
</dbReference>
<dbReference type="PANTHER" id="PTHR30442">
    <property type="entry name" value="IRON III DICITRATE TRANSPORT PROTEIN FECA"/>
    <property type="match status" value="1"/>
</dbReference>
<dbReference type="InterPro" id="IPR012910">
    <property type="entry name" value="Plug_dom"/>
</dbReference>
<dbReference type="OrthoDB" id="9760494at2"/>
<sequence>MTPNPINRNFRPSPLALAVALAASSLVSHAVAEEAAADKKSRYTGMEVVKVVGQKEDHRFEATGSVNLVELKDIQRVQPLSTEDVLRRIPGINIKSEEETSVVANFGIRGLSASESKSLMLEDGVPVAPGLFIGNDRYYNPRIQRVERVEVLKGSSSLRYGPSTIGGVVNYQTKTPDDGVELSARAGSFNMKEVGIEAGNKNAAGDAFAGIVATHATSDGFMDKGYTMNDVMAKAGVEFGNNQKVGVKLSWHENDVNMSYRGLLLGDYQAGADYNPAPDDDYLTDRVAFDLNHEWLLSDSTTLKTLLYWSDVTRDYWRYAVNTAASNAAGRWVYTNSLTGNNRSFERAGAESRLTLEQPLFGLDASTEFGLRLMHEKSNDLRITATRAADRTGTIAGHLQDSADSVAGYVQSRLELNDKLAVTPGLRIESYEQERLNLQTNALAKTSNTEVLPGVGLTYDLTDTAQLYGGVYRAFSPATNAVALTGLTDQQLDGERSVNYEIGVRGVAGTANYEVAAFVMDFSNQVVTGNSNPALSLSNAGATSHHGMEFSFSQPLTPGLRLDTNATWVPESEFETGTNAGKRLSYAPKILANLGFSYQLEKLDLSLNLHHRGEQFGDPTNIVAIPTNAASGIWGGLIPAYTVVDLLSQYQVTENFSVSGSVKNLADKRYISGLREGIYVGPERSFEIGARYRF</sequence>
<dbReference type="GO" id="GO:0015343">
    <property type="term" value="F:siderophore-iron transmembrane transporter activity"/>
    <property type="evidence" value="ECO:0007669"/>
    <property type="project" value="InterPro"/>
</dbReference>
<evidence type="ECO:0000256" key="7">
    <source>
        <dbReference type="ARBA" id="ARBA00022729"/>
    </source>
</evidence>
<keyword evidence="4 14" id="KW-1134">Transmembrane beta strand</keyword>
<gene>
    <name evidence="20" type="ORF">EOE67_15990</name>
</gene>
<evidence type="ECO:0000313" key="20">
    <source>
        <dbReference type="EMBL" id="RVU34366.1"/>
    </source>
</evidence>
<dbReference type="InterPro" id="IPR037066">
    <property type="entry name" value="Plug_dom_sf"/>
</dbReference>
<keyword evidence="7 17" id="KW-0732">Signal</keyword>
<dbReference type="InterPro" id="IPR010105">
    <property type="entry name" value="TonB_sidphr_rcpt"/>
</dbReference>
<keyword evidence="21" id="KW-1185">Reference proteome</keyword>
<dbReference type="RefSeq" id="WP_127700338.1">
    <property type="nucleotide sequence ID" value="NZ_SACS01000019.1"/>
</dbReference>
<evidence type="ECO:0000256" key="15">
    <source>
        <dbReference type="PROSITE-ProRule" id="PRU10144"/>
    </source>
</evidence>
<accession>A0A437QIV4</accession>
<dbReference type="InterPro" id="IPR039426">
    <property type="entry name" value="TonB-dep_rcpt-like"/>
</dbReference>
<keyword evidence="13 14" id="KW-0998">Cell outer membrane</keyword>
<evidence type="ECO:0000256" key="8">
    <source>
        <dbReference type="ARBA" id="ARBA00023004"/>
    </source>
</evidence>
<dbReference type="Proteomes" id="UP000283077">
    <property type="component" value="Unassembled WGS sequence"/>
</dbReference>
<dbReference type="CDD" id="cd01347">
    <property type="entry name" value="ligand_gated_channel"/>
    <property type="match status" value="1"/>
</dbReference>
<comment type="subcellular location">
    <subcellularLocation>
        <location evidence="1 14">Cell outer membrane</location>
        <topology evidence="1 14">Multi-pass membrane protein</topology>
    </subcellularLocation>
</comment>
<dbReference type="EMBL" id="SACS01000019">
    <property type="protein sequence ID" value="RVU34366.1"/>
    <property type="molecule type" value="Genomic_DNA"/>
</dbReference>
<dbReference type="Gene3D" id="2.40.170.20">
    <property type="entry name" value="TonB-dependent receptor, beta-barrel domain"/>
    <property type="match status" value="1"/>
</dbReference>
<dbReference type="InterPro" id="IPR010917">
    <property type="entry name" value="TonB_rcpt_CS"/>
</dbReference>
<keyword evidence="10 16" id="KW-0798">TonB box</keyword>
<evidence type="ECO:0000259" key="18">
    <source>
        <dbReference type="Pfam" id="PF00593"/>
    </source>
</evidence>
<keyword evidence="6 14" id="KW-0812">Transmembrane</keyword>
<dbReference type="PROSITE" id="PS52016">
    <property type="entry name" value="TONB_DEPENDENT_REC_3"/>
    <property type="match status" value="1"/>
</dbReference>
<evidence type="ECO:0000256" key="17">
    <source>
        <dbReference type="SAM" id="SignalP"/>
    </source>
</evidence>
<dbReference type="GO" id="GO:0009279">
    <property type="term" value="C:cell outer membrane"/>
    <property type="evidence" value="ECO:0007669"/>
    <property type="project" value="UniProtKB-SubCell"/>
</dbReference>
<keyword evidence="3 14" id="KW-0813">Transport</keyword>
<evidence type="ECO:0000256" key="11">
    <source>
        <dbReference type="ARBA" id="ARBA00023136"/>
    </source>
</evidence>
<dbReference type="GO" id="GO:0038023">
    <property type="term" value="F:signaling receptor activity"/>
    <property type="evidence" value="ECO:0007669"/>
    <property type="project" value="InterPro"/>
</dbReference>
<dbReference type="GO" id="GO:0015891">
    <property type="term" value="P:siderophore transport"/>
    <property type="evidence" value="ECO:0007669"/>
    <property type="project" value="InterPro"/>
</dbReference>
<dbReference type="SUPFAM" id="SSF56935">
    <property type="entry name" value="Porins"/>
    <property type="match status" value="1"/>
</dbReference>
<feature type="short sequence motif" description="TonB C-terminal box" evidence="15">
    <location>
        <begin position="677"/>
        <end position="694"/>
    </location>
</feature>
<evidence type="ECO:0000256" key="4">
    <source>
        <dbReference type="ARBA" id="ARBA00022452"/>
    </source>
</evidence>
<evidence type="ECO:0000256" key="13">
    <source>
        <dbReference type="ARBA" id="ARBA00023237"/>
    </source>
</evidence>
<protein>
    <submittedName>
        <fullName evidence="20">TonB-dependent siderophore receptor</fullName>
    </submittedName>
</protein>
<evidence type="ECO:0000256" key="9">
    <source>
        <dbReference type="ARBA" id="ARBA00023065"/>
    </source>
</evidence>
<feature type="domain" description="TonB-dependent receptor plug" evidence="19">
    <location>
        <begin position="61"/>
        <end position="168"/>
    </location>
</feature>
<comment type="similarity">
    <text evidence="2 14 16">Belongs to the TonB-dependent receptor family.</text>
</comment>
<organism evidence="20 21">
    <name type="scientific">Rheinheimera riviphila</name>
    <dbReference type="NCBI Taxonomy" id="1834037"/>
    <lineage>
        <taxon>Bacteria</taxon>
        <taxon>Pseudomonadati</taxon>
        <taxon>Pseudomonadota</taxon>
        <taxon>Gammaproteobacteria</taxon>
        <taxon>Chromatiales</taxon>
        <taxon>Chromatiaceae</taxon>
        <taxon>Rheinheimera</taxon>
    </lineage>
</organism>
<keyword evidence="9" id="KW-0406">Ion transport</keyword>
<evidence type="ECO:0000256" key="6">
    <source>
        <dbReference type="ARBA" id="ARBA00022692"/>
    </source>
</evidence>
<dbReference type="PROSITE" id="PS01156">
    <property type="entry name" value="TONB_DEPENDENT_REC_2"/>
    <property type="match status" value="1"/>
</dbReference>
<evidence type="ECO:0000313" key="21">
    <source>
        <dbReference type="Proteomes" id="UP000283077"/>
    </source>
</evidence>
<evidence type="ECO:0000259" key="19">
    <source>
        <dbReference type="Pfam" id="PF07715"/>
    </source>
</evidence>
<evidence type="ECO:0000256" key="3">
    <source>
        <dbReference type="ARBA" id="ARBA00022448"/>
    </source>
</evidence>
<dbReference type="AlphaFoldDB" id="A0A437QIV4"/>
<evidence type="ECO:0000256" key="2">
    <source>
        <dbReference type="ARBA" id="ARBA00009810"/>
    </source>
</evidence>
<keyword evidence="11 14" id="KW-0472">Membrane</keyword>
<evidence type="ECO:0000256" key="16">
    <source>
        <dbReference type="RuleBase" id="RU003357"/>
    </source>
</evidence>
<feature type="signal peptide" evidence="17">
    <location>
        <begin position="1"/>
        <end position="30"/>
    </location>
</feature>
<dbReference type="InterPro" id="IPR036942">
    <property type="entry name" value="Beta-barrel_TonB_sf"/>
</dbReference>
<comment type="caution">
    <text evidence="20">The sequence shown here is derived from an EMBL/GenBank/DDBJ whole genome shotgun (WGS) entry which is preliminary data.</text>
</comment>
<dbReference type="InterPro" id="IPR000531">
    <property type="entry name" value="Beta-barrel_TonB"/>
</dbReference>
<dbReference type="Gene3D" id="2.170.130.10">
    <property type="entry name" value="TonB-dependent receptor, plug domain"/>
    <property type="match status" value="1"/>
</dbReference>
<evidence type="ECO:0000256" key="10">
    <source>
        <dbReference type="ARBA" id="ARBA00023077"/>
    </source>
</evidence>
<feature type="domain" description="TonB-dependent receptor-like beta-barrel" evidence="18">
    <location>
        <begin position="245"/>
        <end position="665"/>
    </location>
</feature>
<keyword evidence="5" id="KW-0410">Iron transport</keyword>
<evidence type="ECO:0000256" key="12">
    <source>
        <dbReference type="ARBA" id="ARBA00023170"/>
    </source>
</evidence>
<dbReference type="NCBIfam" id="TIGR01783">
    <property type="entry name" value="TonB-siderophor"/>
    <property type="match status" value="1"/>
</dbReference>
<evidence type="ECO:0000256" key="14">
    <source>
        <dbReference type="PROSITE-ProRule" id="PRU01360"/>
    </source>
</evidence>